<dbReference type="EMBL" id="JBBWWR010000003">
    <property type="protein sequence ID" value="KAK8969395.1"/>
    <property type="molecule type" value="Genomic_DNA"/>
</dbReference>
<keyword evidence="3" id="KW-1185">Reference proteome</keyword>
<feature type="compositionally biased region" description="Low complexity" evidence="1">
    <location>
        <begin position="202"/>
        <end position="218"/>
    </location>
</feature>
<name>A0ABR2N0X6_9ASPA</name>
<evidence type="ECO:0000313" key="2">
    <source>
        <dbReference type="EMBL" id="KAK8969395.1"/>
    </source>
</evidence>
<comment type="caution">
    <text evidence="2">The sequence shown here is derived from an EMBL/GenBank/DDBJ whole genome shotgun (WGS) entry which is preliminary data.</text>
</comment>
<organism evidence="2 3">
    <name type="scientific">Platanthera guangdongensis</name>
    <dbReference type="NCBI Taxonomy" id="2320717"/>
    <lineage>
        <taxon>Eukaryota</taxon>
        <taxon>Viridiplantae</taxon>
        <taxon>Streptophyta</taxon>
        <taxon>Embryophyta</taxon>
        <taxon>Tracheophyta</taxon>
        <taxon>Spermatophyta</taxon>
        <taxon>Magnoliopsida</taxon>
        <taxon>Liliopsida</taxon>
        <taxon>Asparagales</taxon>
        <taxon>Orchidaceae</taxon>
        <taxon>Orchidoideae</taxon>
        <taxon>Orchideae</taxon>
        <taxon>Orchidinae</taxon>
        <taxon>Platanthera</taxon>
    </lineage>
</organism>
<proteinExistence type="predicted"/>
<feature type="region of interest" description="Disordered" evidence="1">
    <location>
        <begin position="184"/>
        <end position="222"/>
    </location>
</feature>
<sequence>MEKITSPISRSPEFHSAPSSPPPFGVSFNYHFHCSSAPASPTRASSAIYYRSPLPGSSPAISPASELFDFSFDSGPCSDIATADELFHKGRIRSLHHPPPTSAAASSPLRSGEKERRRSSPVSTTGENFIKITTSDASPAIGGSRRWRLKDILLFRSASEGRPIVGGNRDHRWKYAVLSSFTSLSSSSSTGRKKGEEESRCRSFSSSERARGGSARRGVVTDTSAHEIHYTVNRAAAEEQRKKTPLPYQPYGMFSCLRFNPAIGSILDGLSGHPSRGRS</sequence>
<accession>A0ABR2N0X6</accession>
<evidence type="ECO:0000256" key="1">
    <source>
        <dbReference type="SAM" id="MobiDB-lite"/>
    </source>
</evidence>
<gene>
    <name evidence="2" type="ORF">KSP40_PGU012874</name>
</gene>
<feature type="region of interest" description="Disordered" evidence="1">
    <location>
        <begin position="1"/>
        <end position="20"/>
    </location>
</feature>
<reference evidence="2 3" key="1">
    <citation type="journal article" date="2022" name="Nat. Plants">
        <title>Genomes of leafy and leafless Platanthera orchids illuminate the evolution of mycoheterotrophy.</title>
        <authorList>
            <person name="Li M.H."/>
            <person name="Liu K.W."/>
            <person name="Li Z."/>
            <person name="Lu H.C."/>
            <person name="Ye Q.L."/>
            <person name="Zhang D."/>
            <person name="Wang J.Y."/>
            <person name="Li Y.F."/>
            <person name="Zhong Z.M."/>
            <person name="Liu X."/>
            <person name="Yu X."/>
            <person name="Liu D.K."/>
            <person name="Tu X.D."/>
            <person name="Liu B."/>
            <person name="Hao Y."/>
            <person name="Liao X.Y."/>
            <person name="Jiang Y.T."/>
            <person name="Sun W.H."/>
            <person name="Chen J."/>
            <person name="Chen Y.Q."/>
            <person name="Ai Y."/>
            <person name="Zhai J.W."/>
            <person name="Wu S.S."/>
            <person name="Zhou Z."/>
            <person name="Hsiao Y.Y."/>
            <person name="Wu W.L."/>
            <person name="Chen Y.Y."/>
            <person name="Lin Y.F."/>
            <person name="Hsu J.L."/>
            <person name="Li C.Y."/>
            <person name="Wang Z.W."/>
            <person name="Zhao X."/>
            <person name="Zhong W.Y."/>
            <person name="Ma X.K."/>
            <person name="Ma L."/>
            <person name="Huang J."/>
            <person name="Chen G.Z."/>
            <person name="Huang M.Z."/>
            <person name="Huang L."/>
            <person name="Peng D.H."/>
            <person name="Luo Y.B."/>
            <person name="Zou S.Q."/>
            <person name="Chen S.P."/>
            <person name="Lan S."/>
            <person name="Tsai W.C."/>
            <person name="Van de Peer Y."/>
            <person name="Liu Z.J."/>
        </authorList>
    </citation>
    <scope>NUCLEOTIDE SEQUENCE [LARGE SCALE GENOMIC DNA]</scope>
    <source>
        <strain evidence="2">Lor288</strain>
    </source>
</reference>
<dbReference type="PANTHER" id="PTHR33095">
    <property type="entry name" value="OS07G0619500 PROTEIN"/>
    <property type="match status" value="1"/>
</dbReference>
<dbReference type="Pfam" id="PF07816">
    <property type="entry name" value="DUF1645"/>
    <property type="match status" value="1"/>
</dbReference>
<protein>
    <submittedName>
        <fullName evidence="2">Uncharacterized protein</fullName>
    </submittedName>
</protein>
<feature type="region of interest" description="Disordered" evidence="1">
    <location>
        <begin position="92"/>
        <end position="128"/>
    </location>
</feature>
<evidence type="ECO:0000313" key="3">
    <source>
        <dbReference type="Proteomes" id="UP001412067"/>
    </source>
</evidence>
<dbReference type="InterPro" id="IPR012442">
    <property type="entry name" value="DUF1645_plant"/>
</dbReference>
<dbReference type="Proteomes" id="UP001412067">
    <property type="component" value="Unassembled WGS sequence"/>
</dbReference>
<dbReference type="PANTHER" id="PTHR33095:SF81">
    <property type="entry name" value="OS07G0619500 PROTEIN"/>
    <property type="match status" value="1"/>
</dbReference>